<dbReference type="RefSeq" id="XP_013986426.2">
    <property type="nucleotide sequence ID" value="XM_014130951.2"/>
</dbReference>
<name>A0A1S3L624_SALSA</name>
<keyword evidence="10" id="KW-0539">Nucleus</keyword>
<evidence type="ECO:0000256" key="9">
    <source>
        <dbReference type="ARBA" id="ARBA00023163"/>
    </source>
</evidence>
<keyword evidence="6" id="KW-0862">Zinc</keyword>
<protein>
    <recommendedName>
        <fullName evidence="11">Transcription factor IIIB 50 kDa subunit</fullName>
    </recommendedName>
    <alternativeName>
        <fullName evidence="12">B-related factor 2</fullName>
    </alternativeName>
</protein>
<dbReference type="GO" id="GO:0017025">
    <property type="term" value="F:TBP-class protein binding"/>
    <property type="evidence" value="ECO:0007669"/>
    <property type="project" value="TreeGrafter"/>
</dbReference>
<dbReference type="InterPro" id="IPR054078">
    <property type="entry name" value="BRF2-like_C"/>
</dbReference>
<feature type="compositionally biased region" description="Polar residues" evidence="15">
    <location>
        <begin position="335"/>
        <end position="354"/>
    </location>
</feature>
<evidence type="ECO:0000256" key="15">
    <source>
        <dbReference type="SAM" id="MobiDB-lite"/>
    </source>
</evidence>
<reference evidence="18" key="1">
    <citation type="submission" date="2025-08" db="UniProtKB">
        <authorList>
            <consortium name="RefSeq"/>
        </authorList>
    </citation>
    <scope>IDENTIFICATION</scope>
</reference>
<evidence type="ECO:0000256" key="14">
    <source>
        <dbReference type="PROSITE-ProRule" id="PRU00469"/>
    </source>
</evidence>
<sequence length="469" mass="51901">MATVGLKCPECGSLDIVDDEHYSQPQLVCSDCGAVVSEGLLTTTRSEETQGTDVRYTNSTEVDKKPCRNLINGIHRVRALCRILRLTFLMEETAETHFKQAYEHPNFIRVSLQKKEVLAGCCVLATCRQHSWPIAMGTICCLLEANPRLIGVVYQEMVKTLKIEAPPTSIIDLLETHCQAYKLSPQHVHEELSESSKDLTKRAAVLLELAADAWLVTGRQPVPILTASIFLAWQSLKPTQARLKYTLARFCQMAKVTKSSIAPKRVTELKEVLCKLGQELPWLRGDEVTPQTVIQMVDDILNHRLTLLRRALSSHEEALASELVLPPSLEDSLPGSHTNTPCLEGAASSQTPGQTPKEPFVGEPDTGNVQQQGDVDLTYTVVMEGLPHTGPGTDSQYSQPSAPNSGKRSLFEPPSVRYAKIRRVQVPVVEVTGDEEISDSEIDSYIRTPQEIRDYVEAKEALASSDDEF</sequence>
<proteinExistence type="inferred from homology"/>
<dbReference type="KEGG" id="sasa:106564694"/>
<dbReference type="CDD" id="cd00043">
    <property type="entry name" value="CYCLIN_SF"/>
    <property type="match status" value="1"/>
</dbReference>
<feature type="domain" description="TFIIB-type" evidence="16">
    <location>
        <begin position="4"/>
        <end position="37"/>
    </location>
</feature>
<evidence type="ECO:0000259" key="16">
    <source>
        <dbReference type="PROSITE" id="PS51134"/>
    </source>
</evidence>
<dbReference type="InterPro" id="IPR013137">
    <property type="entry name" value="Znf_TFIIB"/>
</dbReference>
<feature type="region of interest" description="Disordered" evidence="15">
    <location>
        <begin position="329"/>
        <end position="371"/>
    </location>
</feature>
<comment type="subcellular location">
    <subcellularLocation>
        <location evidence="1">Nucleus</location>
    </subcellularLocation>
</comment>
<evidence type="ECO:0000256" key="12">
    <source>
        <dbReference type="ARBA" id="ARBA00042630"/>
    </source>
</evidence>
<evidence type="ECO:0000256" key="4">
    <source>
        <dbReference type="ARBA" id="ARBA00022737"/>
    </source>
</evidence>
<dbReference type="Pfam" id="PF08271">
    <property type="entry name" value="Zn_Ribbon_TF"/>
    <property type="match status" value="1"/>
</dbReference>
<dbReference type="Proteomes" id="UP001652741">
    <property type="component" value="Chromosome ssa01"/>
</dbReference>
<keyword evidence="17" id="KW-1185">Reference proteome</keyword>
<organism evidence="17 18">
    <name type="scientific">Salmo salar</name>
    <name type="common">Atlantic salmon</name>
    <dbReference type="NCBI Taxonomy" id="8030"/>
    <lineage>
        <taxon>Eukaryota</taxon>
        <taxon>Metazoa</taxon>
        <taxon>Chordata</taxon>
        <taxon>Craniata</taxon>
        <taxon>Vertebrata</taxon>
        <taxon>Euteleostomi</taxon>
        <taxon>Actinopterygii</taxon>
        <taxon>Neopterygii</taxon>
        <taxon>Teleostei</taxon>
        <taxon>Protacanthopterygii</taxon>
        <taxon>Salmoniformes</taxon>
        <taxon>Salmonidae</taxon>
        <taxon>Salmoninae</taxon>
        <taxon>Salmo</taxon>
    </lineage>
</organism>
<evidence type="ECO:0000256" key="6">
    <source>
        <dbReference type="ARBA" id="ARBA00022833"/>
    </source>
</evidence>
<dbReference type="CTD" id="55290"/>
<dbReference type="AlphaFoldDB" id="A0A1S3L624"/>
<dbReference type="PROSITE" id="PS51134">
    <property type="entry name" value="ZF_TFIIB"/>
    <property type="match status" value="1"/>
</dbReference>
<dbReference type="GO" id="GO:0008270">
    <property type="term" value="F:zinc ion binding"/>
    <property type="evidence" value="ECO:0007669"/>
    <property type="project" value="UniProtKB-KW"/>
</dbReference>
<evidence type="ECO:0000256" key="1">
    <source>
        <dbReference type="ARBA" id="ARBA00004123"/>
    </source>
</evidence>
<dbReference type="Bgee" id="ENSSSAG00000008580">
    <property type="expression patterns" value="Expressed in ovary and 24 other cell types or tissues"/>
</dbReference>
<feature type="compositionally biased region" description="Polar residues" evidence="15">
    <location>
        <begin position="392"/>
        <end position="407"/>
    </location>
</feature>
<dbReference type="InterPro" id="IPR000812">
    <property type="entry name" value="TFIIB"/>
</dbReference>
<evidence type="ECO:0000256" key="7">
    <source>
        <dbReference type="ARBA" id="ARBA00023015"/>
    </source>
</evidence>
<keyword evidence="7" id="KW-0805">Transcription regulation</keyword>
<gene>
    <name evidence="18" type="primary">brf2</name>
</gene>
<dbReference type="SUPFAM" id="SSF57783">
    <property type="entry name" value="Zinc beta-ribbon"/>
    <property type="match status" value="1"/>
</dbReference>
<dbReference type="PANTHER" id="PTHR11618">
    <property type="entry name" value="TRANSCRIPTION INITIATION FACTOR IIB-RELATED"/>
    <property type="match status" value="1"/>
</dbReference>
<keyword evidence="3" id="KW-0479">Metal-binding</keyword>
<evidence type="ECO:0000256" key="3">
    <source>
        <dbReference type="ARBA" id="ARBA00022723"/>
    </source>
</evidence>
<dbReference type="GeneID" id="106564694"/>
<dbReference type="STRING" id="8030.ENSSSAP00000018017"/>
<evidence type="ECO:0000256" key="13">
    <source>
        <dbReference type="ARBA" id="ARBA00045875"/>
    </source>
</evidence>
<evidence type="ECO:0000256" key="10">
    <source>
        <dbReference type="ARBA" id="ARBA00023242"/>
    </source>
</evidence>
<dbReference type="GO" id="GO:0005634">
    <property type="term" value="C:nucleus"/>
    <property type="evidence" value="ECO:0007669"/>
    <property type="project" value="UniProtKB-SubCell"/>
</dbReference>
<keyword evidence="9" id="KW-0804">Transcription</keyword>
<evidence type="ECO:0000313" key="17">
    <source>
        <dbReference type="Proteomes" id="UP001652741"/>
    </source>
</evidence>
<dbReference type="Gene3D" id="1.10.472.10">
    <property type="entry name" value="Cyclin-like"/>
    <property type="match status" value="2"/>
</dbReference>
<keyword evidence="4" id="KW-0677">Repeat</keyword>
<evidence type="ECO:0000256" key="11">
    <source>
        <dbReference type="ARBA" id="ARBA00039848"/>
    </source>
</evidence>
<keyword evidence="5 14" id="KW-0863">Zinc-finger</keyword>
<dbReference type="PaxDb" id="8030-ENSSSAP00000018017"/>
<dbReference type="InterPro" id="IPR036915">
    <property type="entry name" value="Cyclin-like_sf"/>
</dbReference>
<accession>A0A1S3L624</accession>
<evidence type="ECO:0000313" key="18">
    <source>
        <dbReference type="RefSeq" id="XP_013986426.2"/>
    </source>
</evidence>
<dbReference type="CDD" id="cd20555">
    <property type="entry name" value="CYCLIN_BRF2"/>
    <property type="match status" value="1"/>
</dbReference>
<dbReference type="GO" id="GO:0070897">
    <property type="term" value="P:transcription preinitiation complex assembly"/>
    <property type="evidence" value="ECO:0007669"/>
    <property type="project" value="InterPro"/>
</dbReference>
<evidence type="ECO:0000256" key="8">
    <source>
        <dbReference type="ARBA" id="ARBA00023159"/>
    </source>
</evidence>
<dbReference type="SUPFAM" id="SSF47954">
    <property type="entry name" value="Cyclin-like"/>
    <property type="match status" value="2"/>
</dbReference>
<dbReference type="GO" id="GO:0097550">
    <property type="term" value="C:transcription preinitiation complex"/>
    <property type="evidence" value="ECO:0007669"/>
    <property type="project" value="TreeGrafter"/>
</dbReference>
<dbReference type="Gene3D" id="2.20.25.10">
    <property type="match status" value="1"/>
</dbReference>
<keyword evidence="8" id="KW-0010">Activator</keyword>
<evidence type="ECO:0000256" key="2">
    <source>
        <dbReference type="ARBA" id="ARBA00010857"/>
    </source>
</evidence>
<dbReference type="PANTHER" id="PTHR11618:SF5">
    <property type="entry name" value="TRANSCRIPTION FACTOR IIIB 50 KDA SUBUNIT"/>
    <property type="match status" value="1"/>
</dbReference>
<evidence type="ECO:0000256" key="5">
    <source>
        <dbReference type="ARBA" id="ARBA00022771"/>
    </source>
</evidence>
<comment type="function">
    <text evidence="13">General activator of RNA polymerase III transcription. Factor exclusively required for RNA polymerase III transcription of genes with promoter elements upstream of the initiation sites. Contributes to the regulation of gene expression; functions as activator in the absence of oxidative stress. Down-regulates expression of target genes in response to oxidative stress. Overexpression protects cells against apoptosis in response to oxidative stress.</text>
</comment>
<comment type="similarity">
    <text evidence="2">Belongs to the TFIIB family.</text>
</comment>
<dbReference type="Pfam" id="PF21886">
    <property type="entry name" value="BRF2-like_C_cyclin_rpt"/>
    <property type="match status" value="1"/>
</dbReference>
<feature type="region of interest" description="Disordered" evidence="15">
    <location>
        <begin position="384"/>
        <end position="413"/>
    </location>
</feature>